<organism evidence="1 2">
    <name type="scientific">Leptospira inadai serovar Lyme</name>
    <dbReference type="NCBI Taxonomy" id="293084"/>
    <lineage>
        <taxon>Bacteria</taxon>
        <taxon>Pseudomonadati</taxon>
        <taxon>Spirochaetota</taxon>
        <taxon>Spirochaetia</taxon>
        <taxon>Leptospirales</taxon>
        <taxon>Leptospiraceae</taxon>
        <taxon>Leptospira</taxon>
    </lineage>
</organism>
<evidence type="ECO:0000313" key="1">
    <source>
        <dbReference type="EMBL" id="PNV72592.1"/>
    </source>
</evidence>
<evidence type="ECO:0008006" key="3">
    <source>
        <dbReference type="Google" id="ProtNLM"/>
    </source>
</evidence>
<keyword evidence="2" id="KW-1185">Reference proteome</keyword>
<sequence>MFFSGGIFFPKYIRTSIILLTLGFLFSGEIRSEDKVLRARKTSKGEMAYHPYPQEGYFQAWNYSFTDDHLYIFATFLVSNLGPGTRNSGISLVVYDKENGTRFFTKEFSKDDLKAEPGVIELEIGDNSVTKGVEGPEIRMQSEDVKLFLSYKTGWWKAVSLSGGKINLPEKNRFVQADMAFSFVPTWGYLILNGEKIPLDGRGGMEHLLTNYEVYKYSRRWELFRAQNGENEKLYTGGFIGNETFPDKEIRTISSVDANGKLLFSAKVHKSEILESETEPFSNYLLPVQEKFYMNESGSCFLLVQRKETVGKINVLSNISSVLRFFVRLFFAKPYQLYYLAEAKLDCPVPPEGFGHVPKDHRFHGIFSYYLINP</sequence>
<proteinExistence type="predicted"/>
<dbReference type="SUPFAM" id="SSF159245">
    <property type="entry name" value="AttH-like"/>
    <property type="match status" value="1"/>
</dbReference>
<dbReference type="EMBL" id="MCRM02000030">
    <property type="protein sequence ID" value="PNV72592.1"/>
    <property type="molecule type" value="Genomic_DNA"/>
</dbReference>
<dbReference type="Proteomes" id="UP000094669">
    <property type="component" value="Unassembled WGS sequence"/>
</dbReference>
<name>A0ABX4YDT1_9LEPT</name>
<evidence type="ECO:0000313" key="2">
    <source>
        <dbReference type="Proteomes" id="UP000094669"/>
    </source>
</evidence>
<protein>
    <recommendedName>
        <fullName evidence="3">Hydroxyneurosporene synthase CrtC</fullName>
    </recommendedName>
</protein>
<comment type="caution">
    <text evidence="1">The sequence shown here is derived from an EMBL/GenBank/DDBJ whole genome shotgun (WGS) entry which is preliminary data.</text>
</comment>
<accession>A0ABX4YDT1</accession>
<reference evidence="1" key="1">
    <citation type="submission" date="2018-01" db="EMBL/GenBank/DDBJ databases">
        <title>Genomic characterization of Leptospira inadai serogroup Lyme isolated from captured rat in Brazil and comparative analysis with human reference strain.</title>
        <authorList>
            <person name="Moreno L.Z."/>
            <person name="Loureiro A.P."/>
            <person name="Miraglia F."/>
            <person name="Kremer F.S."/>
            <person name="Eslabao M.R."/>
            <person name="Dellagostin O.A."/>
            <person name="Lilenbaum W."/>
            <person name="Moreno A.M."/>
        </authorList>
    </citation>
    <scope>NUCLEOTIDE SEQUENCE [LARGE SCALE GENOMIC DNA]</scope>
    <source>
        <strain evidence="1">M34/99</strain>
    </source>
</reference>
<dbReference type="RefSeq" id="WP_010415910.1">
    <property type="nucleotide sequence ID" value="NZ_MCRM02000030.1"/>
</dbReference>
<gene>
    <name evidence="1" type="ORF">BES34_019115</name>
</gene>